<proteinExistence type="predicted"/>
<evidence type="ECO:0000313" key="3">
    <source>
        <dbReference type="Proteomes" id="UP001642484"/>
    </source>
</evidence>
<dbReference type="EMBL" id="CAXAMN010001936">
    <property type="protein sequence ID" value="CAK8996959.1"/>
    <property type="molecule type" value="Genomic_DNA"/>
</dbReference>
<organism evidence="2 3">
    <name type="scientific">Durusdinium trenchii</name>
    <dbReference type="NCBI Taxonomy" id="1381693"/>
    <lineage>
        <taxon>Eukaryota</taxon>
        <taxon>Sar</taxon>
        <taxon>Alveolata</taxon>
        <taxon>Dinophyceae</taxon>
        <taxon>Suessiales</taxon>
        <taxon>Symbiodiniaceae</taxon>
        <taxon>Durusdinium</taxon>
    </lineage>
</organism>
<reference evidence="2 3" key="1">
    <citation type="submission" date="2024-02" db="EMBL/GenBank/DDBJ databases">
        <authorList>
            <person name="Chen Y."/>
            <person name="Shah S."/>
            <person name="Dougan E. K."/>
            <person name="Thang M."/>
            <person name="Chan C."/>
        </authorList>
    </citation>
    <scope>NUCLEOTIDE SEQUENCE [LARGE SCALE GENOMIC DNA]</scope>
</reference>
<protein>
    <submittedName>
        <fullName evidence="2">Uncharacterized protein</fullName>
    </submittedName>
</protein>
<sequence length="279" mass="29268">MTLGASGSFYETSSNGDRRPCGLKMSTSNSLADPKAKNCEADTKHACAKGKLLCQEELVVTETLATSPDSLNLSSPVSSNHKECNFCGGKFLPEATAFMEDGKPFRCQYALDEIRRGDSHFSCVEAAERLVDCCADTPAEPTETQWTGAPCELCAGHGELNGSAVAMILSGDPMNCSTAQQLLRTGRAPISCETAQSSELLGRCCASSGYSSSRNCSICAPGETFLPEATDPSGDRTCADARTALAASSGRCGAEELKETCCKCNLCDDGGLNGEELAM</sequence>
<dbReference type="Proteomes" id="UP001642484">
    <property type="component" value="Unassembled WGS sequence"/>
</dbReference>
<feature type="region of interest" description="Disordered" evidence="1">
    <location>
        <begin position="1"/>
        <end position="35"/>
    </location>
</feature>
<keyword evidence="3" id="KW-1185">Reference proteome</keyword>
<accession>A0ABP0I2Z8</accession>
<comment type="caution">
    <text evidence="2">The sequence shown here is derived from an EMBL/GenBank/DDBJ whole genome shotgun (WGS) entry which is preliminary data.</text>
</comment>
<evidence type="ECO:0000256" key="1">
    <source>
        <dbReference type="SAM" id="MobiDB-lite"/>
    </source>
</evidence>
<name>A0ABP0I2Z8_9DINO</name>
<gene>
    <name evidence="2" type="ORF">CCMP2556_LOCUS4667</name>
</gene>
<evidence type="ECO:0000313" key="2">
    <source>
        <dbReference type="EMBL" id="CAK8996959.1"/>
    </source>
</evidence>